<protein>
    <submittedName>
        <fullName evidence="2">Uncharacterized protein</fullName>
    </submittedName>
</protein>
<gene>
    <name evidence="2" type="ORF">LYB30171_00089</name>
</gene>
<evidence type="ECO:0000313" key="3">
    <source>
        <dbReference type="Proteomes" id="UP000680116"/>
    </source>
</evidence>
<keyword evidence="1" id="KW-0812">Transmembrane</keyword>
<dbReference type="Proteomes" id="UP000680116">
    <property type="component" value="Chromosome"/>
</dbReference>
<keyword evidence="3" id="KW-1185">Reference proteome</keyword>
<keyword evidence="1" id="KW-0472">Membrane</keyword>
<keyword evidence="1" id="KW-1133">Transmembrane helix</keyword>
<accession>A0ABM8UBV1</accession>
<feature type="transmembrane region" description="Helical" evidence="1">
    <location>
        <begin position="28"/>
        <end position="52"/>
    </location>
</feature>
<reference evidence="2 3" key="1">
    <citation type="submission" date="2021-04" db="EMBL/GenBank/DDBJ databases">
        <authorList>
            <person name="Rodrigo-Torres L."/>
            <person name="Arahal R. D."/>
            <person name="Lucena T."/>
        </authorList>
    </citation>
    <scope>NUCLEOTIDE SEQUENCE [LARGE SCALE GENOMIC DNA]</scope>
    <source>
        <strain evidence="2 3">CECT 30171</strain>
    </source>
</reference>
<dbReference type="EMBL" id="OU015430">
    <property type="protein sequence ID" value="CAG4967653.1"/>
    <property type="molecule type" value="Genomic_DNA"/>
</dbReference>
<evidence type="ECO:0000313" key="2">
    <source>
        <dbReference type="EMBL" id="CAG4967653.1"/>
    </source>
</evidence>
<proteinExistence type="predicted"/>
<name>A0ABM8UBV1_9GAMM</name>
<organism evidence="2 3">
    <name type="scientific">Novilysobacter luteus</name>
    <dbReference type="NCBI Taxonomy" id="2822368"/>
    <lineage>
        <taxon>Bacteria</taxon>
        <taxon>Pseudomonadati</taxon>
        <taxon>Pseudomonadota</taxon>
        <taxon>Gammaproteobacteria</taxon>
        <taxon>Lysobacterales</taxon>
        <taxon>Lysobacteraceae</taxon>
        <taxon>Novilysobacter</taxon>
    </lineage>
</organism>
<evidence type="ECO:0000256" key="1">
    <source>
        <dbReference type="SAM" id="Phobius"/>
    </source>
</evidence>
<sequence>MTGSNRHPVLQIEQHLDFQRTMFRLRRVGVLVLLAGVLAALAGLLGGMGPFAEGHAESGPTSATWPRFTRYQMPTRLVFEADTAAITGSDTFDVVIEGDHARAFSFEEVLPQPQEVAVADDRVRYTFKVEPGTRQQVLLQGQPETIGRLAGTASVAGGPPLRIDSFVYP</sequence>
<dbReference type="RefSeq" id="WP_215219132.1">
    <property type="nucleotide sequence ID" value="NZ_OU015430.1"/>
</dbReference>